<dbReference type="SUPFAM" id="SSF89796">
    <property type="entry name" value="CoA-transferase family III (CaiB/BaiF)"/>
    <property type="match status" value="1"/>
</dbReference>
<dbReference type="Gene3D" id="3.30.1540.10">
    <property type="entry name" value="formyl-coa transferase, domain 3"/>
    <property type="match status" value="1"/>
</dbReference>
<dbReference type="PANTHER" id="PTHR48228">
    <property type="entry name" value="SUCCINYL-COA--D-CITRAMALATE COA-TRANSFERASE"/>
    <property type="match status" value="1"/>
</dbReference>
<accession>A0A6J4PYY0</accession>
<dbReference type="GO" id="GO:0003824">
    <property type="term" value="F:catalytic activity"/>
    <property type="evidence" value="ECO:0007669"/>
    <property type="project" value="InterPro"/>
</dbReference>
<dbReference type="InterPro" id="IPR050509">
    <property type="entry name" value="CoA-transferase_III"/>
</dbReference>
<dbReference type="InterPro" id="IPR003673">
    <property type="entry name" value="CoA-Trfase_fam_III"/>
</dbReference>
<evidence type="ECO:0000313" key="1">
    <source>
        <dbReference type="EMBL" id="CAA9428258.1"/>
    </source>
</evidence>
<dbReference type="Gene3D" id="3.40.50.10540">
    <property type="entry name" value="Crotonobetainyl-coa:carnitine coa-transferase, domain 1"/>
    <property type="match status" value="1"/>
</dbReference>
<proteinExistence type="predicted"/>
<sequence>MTLAQNVPGPAAAARMRSLGASVVKVEPPAGDPLAEANPAWYEHLTTGQEVARLDLKDAAGRGRLNDYLTTADLFLTSSRPGALRRLGLSPEKLREAHPRLCVVAIVGYPAPHADEPGHDLTYLAEGGLLSPPEMPRTLLADLAGAERAVSAALTLLLDREKGNSAGYAEVALSEAAASFAEPWRFGITRPGEHLGGGFPGYSLYEAKSGWVAVAALEPHFWEKLISELGLEVATSKEDLAKVLRRETAEEWERWAAERDLPVAALRNAPDTDTTTKGRRC</sequence>
<gene>
    <name evidence="1" type="ORF">AVDCRST_MAG37-404</name>
</gene>
<dbReference type="InterPro" id="IPR044855">
    <property type="entry name" value="CoA-Trfase_III_dom3_sf"/>
</dbReference>
<protein>
    <recommendedName>
        <fullName evidence="2">Alpha-methylacyl-CoA racemase</fullName>
    </recommendedName>
</protein>
<dbReference type="EMBL" id="CADCVD010000019">
    <property type="protein sequence ID" value="CAA9428258.1"/>
    <property type="molecule type" value="Genomic_DNA"/>
</dbReference>
<evidence type="ECO:0008006" key="2">
    <source>
        <dbReference type="Google" id="ProtNLM"/>
    </source>
</evidence>
<organism evidence="1">
    <name type="scientific">uncultured Rubrobacteraceae bacterium</name>
    <dbReference type="NCBI Taxonomy" id="349277"/>
    <lineage>
        <taxon>Bacteria</taxon>
        <taxon>Bacillati</taxon>
        <taxon>Actinomycetota</taxon>
        <taxon>Rubrobacteria</taxon>
        <taxon>Rubrobacterales</taxon>
        <taxon>Rubrobacteraceae</taxon>
        <taxon>environmental samples</taxon>
    </lineage>
</organism>
<dbReference type="PANTHER" id="PTHR48228:SF5">
    <property type="entry name" value="ALPHA-METHYLACYL-COA RACEMASE"/>
    <property type="match status" value="1"/>
</dbReference>
<dbReference type="Pfam" id="PF02515">
    <property type="entry name" value="CoA_transf_3"/>
    <property type="match status" value="1"/>
</dbReference>
<dbReference type="InterPro" id="IPR023606">
    <property type="entry name" value="CoA-Trfase_III_dom_1_sf"/>
</dbReference>
<name>A0A6J4PYY0_9ACTN</name>
<reference evidence="1" key="1">
    <citation type="submission" date="2020-02" db="EMBL/GenBank/DDBJ databases">
        <authorList>
            <person name="Meier V. D."/>
        </authorList>
    </citation>
    <scope>NUCLEOTIDE SEQUENCE</scope>
    <source>
        <strain evidence="1">AVDCRST_MAG37</strain>
    </source>
</reference>
<dbReference type="AlphaFoldDB" id="A0A6J4PYY0"/>